<dbReference type="SUPFAM" id="SSF53613">
    <property type="entry name" value="Ribokinase-like"/>
    <property type="match status" value="1"/>
</dbReference>
<dbReference type="AlphaFoldDB" id="A0A2A3YMS5"/>
<sequence length="349" mass="36545">MDRGAPSRRGPCRDVHADLPGARPRHRAVRARLVSRPAVHVIGEALIDVVVRADGVERVRPGGSPANVAVGLARLGVLTDLLCRIGADAYGDLLRAHLEQAGVGLPDGGSPAPARTSTAVATLGADGSASYRFGIDWDPGTIAVPTARILHTGSLATVLEPGATAVANALSAADPATLVSVDPNVRPTVGVPQVEVRSRTERLAGRAHLLKMSDEDLDWLYPGAAPEEVAARMHELGVRLFVVTLGAQGCFLSTSEWSCRIPAEAATLVDTIGAGDAFMSGLLYAVIADDGDQTVRTGVLQREQVENWAHTAQRSAALTLGRDGAEPPLLAELHARELVSQSAREPVSR</sequence>
<evidence type="ECO:0000256" key="2">
    <source>
        <dbReference type="ARBA" id="ARBA00022679"/>
    </source>
</evidence>
<dbReference type="GO" id="GO:0005524">
    <property type="term" value="F:ATP binding"/>
    <property type="evidence" value="ECO:0007669"/>
    <property type="project" value="UniProtKB-KW"/>
</dbReference>
<evidence type="ECO:0000256" key="6">
    <source>
        <dbReference type="SAM" id="MobiDB-lite"/>
    </source>
</evidence>
<evidence type="ECO:0000313" key="9">
    <source>
        <dbReference type="Proteomes" id="UP000218598"/>
    </source>
</evidence>
<evidence type="ECO:0000256" key="3">
    <source>
        <dbReference type="ARBA" id="ARBA00022741"/>
    </source>
</evidence>
<evidence type="ECO:0000256" key="1">
    <source>
        <dbReference type="ARBA" id="ARBA00010688"/>
    </source>
</evidence>
<dbReference type="PROSITE" id="PS00584">
    <property type="entry name" value="PFKB_KINASES_2"/>
    <property type="match status" value="1"/>
</dbReference>
<comment type="caution">
    <text evidence="8">The sequence shown here is derived from an EMBL/GenBank/DDBJ whole genome shotgun (WGS) entry which is preliminary data.</text>
</comment>
<feature type="compositionally biased region" description="Basic and acidic residues" evidence="6">
    <location>
        <begin position="1"/>
        <end position="17"/>
    </location>
</feature>
<protein>
    <recommendedName>
        <fullName evidence="7">Carbohydrate kinase PfkB domain-containing protein</fullName>
    </recommendedName>
</protein>
<accession>A0A2A3YMS5</accession>
<dbReference type="Proteomes" id="UP000218598">
    <property type="component" value="Unassembled WGS sequence"/>
</dbReference>
<dbReference type="Pfam" id="PF00294">
    <property type="entry name" value="PfkB"/>
    <property type="match status" value="1"/>
</dbReference>
<proteinExistence type="inferred from homology"/>
<dbReference type="InterPro" id="IPR050306">
    <property type="entry name" value="PfkB_Carbo_kinase"/>
</dbReference>
<dbReference type="InterPro" id="IPR002173">
    <property type="entry name" value="Carboh/pur_kinase_PfkB_CS"/>
</dbReference>
<gene>
    <name evidence="8" type="ORF">CIK66_02105</name>
</gene>
<dbReference type="InterPro" id="IPR011611">
    <property type="entry name" value="PfkB_dom"/>
</dbReference>
<dbReference type="OrthoDB" id="9795789at2"/>
<name>A0A2A3YMS5_9MICO</name>
<evidence type="ECO:0000256" key="5">
    <source>
        <dbReference type="ARBA" id="ARBA00022840"/>
    </source>
</evidence>
<dbReference type="CDD" id="cd01167">
    <property type="entry name" value="bac_FRK"/>
    <property type="match status" value="1"/>
</dbReference>
<organism evidence="8 9">
    <name type="scientific">Brachybacterium alimentarium</name>
    <dbReference type="NCBI Taxonomy" id="47845"/>
    <lineage>
        <taxon>Bacteria</taxon>
        <taxon>Bacillati</taxon>
        <taxon>Actinomycetota</taxon>
        <taxon>Actinomycetes</taxon>
        <taxon>Micrococcales</taxon>
        <taxon>Dermabacteraceae</taxon>
        <taxon>Brachybacterium</taxon>
    </lineage>
</organism>
<keyword evidence="5" id="KW-0067">ATP-binding</keyword>
<dbReference type="EMBL" id="NRGR01000005">
    <property type="protein sequence ID" value="PCC40591.1"/>
    <property type="molecule type" value="Genomic_DNA"/>
</dbReference>
<dbReference type="Gene3D" id="3.40.1190.20">
    <property type="match status" value="1"/>
</dbReference>
<keyword evidence="4" id="KW-0418">Kinase</keyword>
<dbReference type="PANTHER" id="PTHR43085:SF1">
    <property type="entry name" value="PSEUDOURIDINE KINASE-RELATED"/>
    <property type="match status" value="1"/>
</dbReference>
<keyword evidence="2" id="KW-0808">Transferase</keyword>
<dbReference type="PANTHER" id="PTHR43085">
    <property type="entry name" value="HEXOKINASE FAMILY MEMBER"/>
    <property type="match status" value="1"/>
</dbReference>
<feature type="region of interest" description="Disordered" evidence="6">
    <location>
        <begin position="1"/>
        <end position="23"/>
    </location>
</feature>
<keyword evidence="3" id="KW-0547">Nucleotide-binding</keyword>
<dbReference type="GO" id="GO:0016301">
    <property type="term" value="F:kinase activity"/>
    <property type="evidence" value="ECO:0007669"/>
    <property type="project" value="UniProtKB-KW"/>
</dbReference>
<comment type="similarity">
    <text evidence="1">Belongs to the carbohydrate kinase PfkB family.</text>
</comment>
<keyword evidence="9" id="KW-1185">Reference proteome</keyword>
<evidence type="ECO:0000313" key="8">
    <source>
        <dbReference type="EMBL" id="PCC40591.1"/>
    </source>
</evidence>
<evidence type="ECO:0000259" key="7">
    <source>
        <dbReference type="Pfam" id="PF00294"/>
    </source>
</evidence>
<dbReference type="PROSITE" id="PS00583">
    <property type="entry name" value="PFKB_KINASES_1"/>
    <property type="match status" value="1"/>
</dbReference>
<reference evidence="8 9" key="1">
    <citation type="journal article" date="2017" name="Elife">
        <title>Extensive horizontal gene transfer in cheese-associated bacteria.</title>
        <authorList>
            <person name="Bonham K.S."/>
            <person name="Wolfe B.E."/>
            <person name="Dutton R.J."/>
        </authorList>
    </citation>
    <scope>NUCLEOTIDE SEQUENCE [LARGE SCALE GENOMIC DNA]</scope>
    <source>
        <strain evidence="8 9">341_9</strain>
    </source>
</reference>
<evidence type="ECO:0000256" key="4">
    <source>
        <dbReference type="ARBA" id="ARBA00022777"/>
    </source>
</evidence>
<feature type="domain" description="Carbohydrate kinase PfkB" evidence="7">
    <location>
        <begin position="39"/>
        <end position="328"/>
    </location>
</feature>
<dbReference type="InterPro" id="IPR029056">
    <property type="entry name" value="Ribokinase-like"/>
</dbReference>